<name>A0AAD7BVV2_MYCRO</name>
<protein>
    <submittedName>
        <fullName evidence="2">Uncharacterized protein</fullName>
    </submittedName>
</protein>
<feature type="compositionally biased region" description="Basic residues" evidence="1">
    <location>
        <begin position="203"/>
        <end position="212"/>
    </location>
</feature>
<sequence length="471" mass="51282">MEAQVYAPSPTAPRTPRTPHQERKKERAQGYLAHPQRPANPRAHPRPHHPAPNTRAYRGVPEVARPSRPRASPDPSAPRGARVCVRGVGGEEPGEHDPHAPLISTHGAPPASATRAYGGTLPRSRETIPVPARAPVPAHPSAPYIDVRSVGARGGVRGLVEGVWGKGAGREEEGRGGRGQGRADTAPTDSATRTKTMSAATRRNAKRGPRTRKIGMGESIRATTYPDGQRTHAAPSLFLYQIAPPPFSVDPYLKAGNHVSSKRQYKIALEERKSKPVPTWLIGAIASPSPSPLAVVERCVYVQKVCGVRRTWGGNDAVVGGRAMRVGRAEVQREACRGVGVELDVILYRTAEERGITKEQGERRAVGGGDVRWRRAEDEEERREGNRARRQRMRTRTGEEEGRRGSETWREWTEMGAGVCDWPDDEVGIRCGRGGGGIRAPGGQTRSREGGERREDEKDGGARCIVDCDME</sequence>
<feature type="region of interest" description="Disordered" evidence="1">
    <location>
        <begin position="167"/>
        <end position="212"/>
    </location>
</feature>
<evidence type="ECO:0000256" key="1">
    <source>
        <dbReference type="SAM" id="MobiDB-lite"/>
    </source>
</evidence>
<feature type="compositionally biased region" description="Gly residues" evidence="1">
    <location>
        <begin position="431"/>
        <end position="440"/>
    </location>
</feature>
<evidence type="ECO:0000313" key="2">
    <source>
        <dbReference type="EMBL" id="KAJ7632067.1"/>
    </source>
</evidence>
<evidence type="ECO:0000313" key="3">
    <source>
        <dbReference type="Proteomes" id="UP001221757"/>
    </source>
</evidence>
<feature type="compositionally biased region" description="Polar residues" evidence="1">
    <location>
        <begin position="187"/>
        <end position="201"/>
    </location>
</feature>
<dbReference type="Proteomes" id="UP001221757">
    <property type="component" value="Unassembled WGS sequence"/>
</dbReference>
<feature type="compositionally biased region" description="Basic and acidic residues" evidence="1">
    <location>
        <begin position="375"/>
        <end position="387"/>
    </location>
</feature>
<feature type="region of interest" description="Disordered" evidence="1">
    <location>
        <begin position="431"/>
        <end position="471"/>
    </location>
</feature>
<dbReference type="EMBL" id="JARKIE010000495">
    <property type="protein sequence ID" value="KAJ7632067.1"/>
    <property type="molecule type" value="Genomic_DNA"/>
</dbReference>
<feature type="compositionally biased region" description="Low complexity" evidence="1">
    <location>
        <begin position="33"/>
        <end position="42"/>
    </location>
</feature>
<feature type="compositionally biased region" description="Basic and acidic residues" evidence="1">
    <location>
        <begin position="19"/>
        <end position="28"/>
    </location>
</feature>
<dbReference type="AlphaFoldDB" id="A0AAD7BVV2"/>
<feature type="compositionally biased region" description="Basic and acidic residues" evidence="1">
    <location>
        <begin position="446"/>
        <end position="461"/>
    </location>
</feature>
<accession>A0AAD7BVV2</accession>
<keyword evidence="3" id="KW-1185">Reference proteome</keyword>
<gene>
    <name evidence="2" type="ORF">B0H17DRAFT_1187602</name>
</gene>
<feature type="region of interest" description="Disordered" evidence="1">
    <location>
        <begin position="375"/>
        <end position="409"/>
    </location>
</feature>
<feature type="region of interest" description="Disordered" evidence="1">
    <location>
        <begin position="1"/>
        <end position="135"/>
    </location>
</feature>
<reference evidence="2" key="1">
    <citation type="submission" date="2023-03" db="EMBL/GenBank/DDBJ databases">
        <title>Massive genome expansion in bonnet fungi (Mycena s.s.) driven by repeated elements and novel gene families across ecological guilds.</title>
        <authorList>
            <consortium name="Lawrence Berkeley National Laboratory"/>
            <person name="Harder C.B."/>
            <person name="Miyauchi S."/>
            <person name="Viragh M."/>
            <person name="Kuo A."/>
            <person name="Thoen E."/>
            <person name="Andreopoulos B."/>
            <person name="Lu D."/>
            <person name="Skrede I."/>
            <person name="Drula E."/>
            <person name="Henrissat B."/>
            <person name="Morin E."/>
            <person name="Kohler A."/>
            <person name="Barry K."/>
            <person name="LaButti K."/>
            <person name="Morin E."/>
            <person name="Salamov A."/>
            <person name="Lipzen A."/>
            <person name="Mereny Z."/>
            <person name="Hegedus B."/>
            <person name="Baldrian P."/>
            <person name="Stursova M."/>
            <person name="Weitz H."/>
            <person name="Taylor A."/>
            <person name="Grigoriev I.V."/>
            <person name="Nagy L.G."/>
            <person name="Martin F."/>
            <person name="Kauserud H."/>
        </authorList>
    </citation>
    <scope>NUCLEOTIDE SEQUENCE</scope>
    <source>
        <strain evidence="2">CBHHK067</strain>
    </source>
</reference>
<organism evidence="2 3">
    <name type="scientific">Mycena rosella</name>
    <name type="common">Pink bonnet</name>
    <name type="synonym">Agaricus rosellus</name>
    <dbReference type="NCBI Taxonomy" id="1033263"/>
    <lineage>
        <taxon>Eukaryota</taxon>
        <taxon>Fungi</taxon>
        <taxon>Dikarya</taxon>
        <taxon>Basidiomycota</taxon>
        <taxon>Agaricomycotina</taxon>
        <taxon>Agaricomycetes</taxon>
        <taxon>Agaricomycetidae</taxon>
        <taxon>Agaricales</taxon>
        <taxon>Marasmiineae</taxon>
        <taxon>Mycenaceae</taxon>
        <taxon>Mycena</taxon>
    </lineage>
</organism>
<comment type="caution">
    <text evidence="2">The sequence shown here is derived from an EMBL/GenBank/DDBJ whole genome shotgun (WGS) entry which is preliminary data.</text>
</comment>
<feature type="compositionally biased region" description="Low complexity" evidence="1">
    <location>
        <begin position="64"/>
        <end position="86"/>
    </location>
</feature>
<proteinExistence type="predicted"/>
<feature type="compositionally biased region" description="Basic and acidic residues" evidence="1">
    <location>
        <begin position="396"/>
        <end position="409"/>
    </location>
</feature>